<accession>A0A5C8NZ44</accession>
<feature type="region of interest" description="Disordered" evidence="1">
    <location>
        <begin position="177"/>
        <end position="208"/>
    </location>
</feature>
<sequence>MKTLTDHLAQYADYHRDRRNVATHFVGVPMIFVAVAILLSRPAWLPTGWPLEGLPLSPAVAATAAALLFWFRLDRPLGLAMLAVSLVSLWIGAQAAATPTAAWLGWGAGLFAIGWIVQFVGHYWEGRKPAFVDDLVGLLVGPLFLVAEAAFALGLRHPLRDAIAARLAAVQRPVTLADKPGRAPSSSSASSLAAAATSPSSKSTNTRD</sequence>
<keyword evidence="2" id="KW-0812">Transmembrane</keyword>
<feature type="transmembrane region" description="Helical" evidence="2">
    <location>
        <begin position="21"/>
        <end position="41"/>
    </location>
</feature>
<reference evidence="3 4" key="1">
    <citation type="submission" date="2019-06" db="EMBL/GenBank/DDBJ databases">
        <title>Quisquiliibacterium sp. nov., isolated from a maize field.</title>
        <authorList>
            <person name="Lin S.-Y."/>
            <person name="Tsai C.-F."/>
            <person name="Young C.-C."/>
        </authorList>
    </citation>
    <scope>NUCLEOTIDE SEQUENCE [LARGE SCALE GENOMIC DNA]</scope>
    <source>
        <strain evidence="3 4">CC-CFT501</strain>
    </source>
</reference>
<evidence type="ECO:0000256" key="1">
    <source>
        <dbReference type="SAM" id="MobiDB-lite"/>
    </source>
</evidence>
<keyword evidence="2" id="KW-1133">Transmembrane helix</keyword>
<dbReference type="GO" id="GO:0046521">
    <property type="term" value="P:sphingoid catabolic process"/>
    <property type="evidence" value="ECO:0007669"/>
    <property type="project" value="TreeGrafter"/>
</dbReference>
<dbReference type="Pfam" id="PF06127">
    <property type="entry name" value="Mpo1-like"/>
    <property type="match status" value="1"/>
</dbReference>
<keyword evidence="2" id="KW-0472">Membrane</keyword>
<dbReference type="PANTHER" id="PTHR28026">
    <property type="entry name" value="DUF962 DOMAIN PROTEIN (AFU_ORTHOLOGUE AFUA_8G05310)"/>
    <property type="match status" value="1"/>
</dbReference>
<dbReference type="Proteomes" id="UP000321548">
    <property type="component" value="Unassembled WGS sequence"/>
</dbReference>
<dbReference type="GO" id="GO:0016020">
    <property type="term" value="C:membrane"/>
    <property type="evidence" value="ECO:0007669"/>
    <property type="project" value="GOC"/>
</dbReference>
<evidence type="ECO:0000313" key="4">
    <source>
        <dbReference type="Proteomes" id="UP000321548"/>
    </source>
</evidence>
<dbReference type="PANTHER" id="PTHR28026:SF9">
    <property type="entry name" value="2-HYDROXY-PALMITIC ACID DIOXYGENASE MPO1"/>
    <property type="match status" value="1"/>
</dbReference>
<feature type="transmembrane region" description="Helical" evidence="2">
    <location>
        <begin position="103"/>
        <end position="124"/>
    </location>
</feature>
<dbReference type="RefSeq" id="WP_147704302.1">
    <property type="nucleotide sequence ID" value="NZ_VDUY01000003.1"/>
</dbReference>
<feature type="transmembrane region" description="Helical" evidence="2">
    <location>
        <begin position="78"/>
        <end position="97"/>
    </location>
</feature>
<feature type="compositionally biased region" description="Low complexity" evidence="1">
    <location>
        <begin position="183"/>
        <end position="208"/>
    </location>
</feature>
<name>A0A5C8NZ44_9BURK</name>
<organism evidence="3 4">
    <name type="scientific">Zeimonas arvi</name>
    <dbReference type="NCBI Taxonomy" id="2498847"/>
    <lineage>
        <taxon>Bacteria</taxon>
        <taxon>Pseudomonadati</taxon>
        <taxon>Pseudomonadota</taxon>
        <taxon>Betaproteobacteria</taxon>
        <taxon>Burkholderiales</taxon>
        <taxon>Burkholderiaceae</taxon>
        <taxon>Zeimonas</taxon>
    </lineage>
</organism>
<dbReference type="EMBL" id="VDUY01000003">
    <property type="protein sequence ID" value="TXL66390.1"/>
    <property type="molecule type" value="Genomic_DNA"/>
</dbReference>
<dbReference type="AlphaFoldDB" id="A0A5C8NZ44"/>
<comment type="caution">
    <text evidence="3">The sequence shown here is derived from an EMBL/GenBank/DDBJ whole genome shotgun (WGS) entry which is preliminary data.</text>
</comment>
<proteinExistence type="predicted"/>
<feature type="transmembrane region" description="Helical" evidence="2">
    <location>
        <begin position="53"/>
        <end position="71"/>
    </location>
</feature>
<protein>
    <submittedName>
        <fullName evidence="3">DUF962 domain-containing protein</fullName>
    </submittedName>
</protein>
<dbReference type="OrthoDB" id="5515308at2"/>
<gene>
    <name evidence="3" type="ORF">FHP08_10050</name>
</gene>
<dbReference type="InterPro" id="IPR009305">
    <property type="entry name" value="Mpo1-like"/>
</dbReference>
<feature type="transmembrane region" description="Helical" evidence="2">
    <location>
        <begin position="136"/>
        <end position="155"/>
    </location>
</feature>
<keyword evidence="4" id="KW-1185">Reference proteome</keyword>
<evidence type="ECO:0000256" key="2">
    <source>
        <dbReference type="SAM" id="Phobius"/>
    </source>
</evidence>
<evidence type="ECO:0000313" key="3">
    <source>
        <dbReference type="EMBL" id="TXL66390.1"/>
    </source>
</evidence>